<comment type="caution">
    <text evidence="9">The sequence shown here is derived from an EMBL/GenBank/DDBJ whole genome shotgun (WGS) entry which is preliminary data.</text>
</comment>
<gene>
    <name evidence="9" type="ORF">GCM10009039_12220</name>
</gene>
<dbReference type="GO" id="GO:0006520">
    <property type="term" value="P:amino acid metabolic process"/>
    <property type="evidence" value="ECO:0007669"/>
    <property type="project" value="InterPro"/>
</dbReference>
<evidence type="ECO:0000256" key="2">
    <source>
        <dbReference type="ARBA" id="ARBA00007441"/>
    </source>
</evidence>
<dbReference type="Proteomes" id="UP000607197">
    <property type="component" value="Unassembled WGS sequence"/>
</dbReference>
<dbReference type="PANTHER" id="PTHR46383">
    <property type="entry name" value="ASPARTATE AMINOTRANSFERASE"/>
    <property type="match status" value="1"/>
</dbReference>
<dbReference type="CDD" id="cd00609">
    <property type="entry name" value="AAT_like"/>
    <property type="match status" value="1"/>
</dbReference>
<dbReference type="InterPro" id="IPR004839">
    <property type="entry name" value="Aminotransferase_I/II_large"/>
</dbReference>
<sequence>MDVLERADDRQGVVHMEVGEPDFSLPAAAADAAVAAVRGGDDDYTSSRGTAGLRDAISDYYDETYGVDVPPSRILVTPGSSAGLLLAMLALVDPGDDVVLTDPYYACYPNFVRQAGGNIVTTKLDPRTGFAPDIQGFENAVSRDTAAMLVNSPANPTGAVLSDSELGELAALSRRTDTPIISDEVYHGLTYDGDDHTVLEYTEDAIVLDGVSKRYAMTGYRVGWMVLPPGLVDPINRLAQNLVICAPAPSQAAAEAAIRADHGWLDDVRDQYRQRRDRLVDAADDWGLSMDYTPGGAYYLLLDVSDLPGDAFDVADVFLDAGVAMTPGPDFGSVAEDTLRASYATSTEQIELAIERISGLLEEDPTLAD</sequence>
<keyword evidence="5 7" id="KW-0808">Transferase</keyword>
<reference evidence="9" key="2">
    <citation type="submission" date="2020-09" db="EMBL/GenBank/DDBJ databases">
        <authorList>
            <person name="Sun Q."/>
            <person name="Ohkuma M."/>
        </authorList>
    </citation>
    <scope>NUCLEOTIDE SEQUENCE</scope>
    <source>
        <strain evidence="9">JCM 19596</strain>
    </source>
</reference>
<dbReference type="InterPro" id="IPR004838">
    <property type="entry name" value="NHTrfase_class1_PyrdxlP-BS"/>
</dbReference>
<dbReference type="EMBL" id="BMPG01000001">
    <property type="protein sequence ID" value="GGL55602.1"/>
    <property type="molecule type" value="Genomic_DNA"/>
</dbReference>
<evidence type="ECO:0000256" key="7">
    <source>
        <dbReference type="RuleBase" id="RU000481"/>
    </source>
</evidence>
<evidence type="ECO:0000256" key="4">
    <source>
        <dbReference type="ARBA" id="ARBA00022576"/>
    </source>
</evidence>
<accession>A0A830F541</accession>
<evidence type="ECO:0000259" key="8">
    <source>
        <dbReference type="Pfam" id="PF00155"/>
    </source>
</evidence>
<dbReference type="SUPFAM" id="SSF53383">
    <property type="entry name" value="PLP-dependent transferases"/>
    <property type="match status" value="1"/>
</dbReference>
<reference evidence="9" key="1">
    <citation type="journal article" date="2014" name="Int. J. Syst. Evol. Microbiol.">
        <title>Complete genome sequence of Corynebacterium casei LMG S-19264T (=DSM 44701T), isolated from a smear-ripened cheese.</title>
        <authorList>
            <consortium name="US DOE Joint Genome Institute (JGI-PGF)"/>
            <person name="Walter F."/>
            <person name="Albersmeier A."/>
            <person name="Kalinowski J."/>
            <person name="Ruckert C."/>
        </authorList>
    </citation>
    <scope>NUCLEOTIDE SEQUENCE</scope>
    <source>
        <strain evidence="9">JCM 19596</strain>
    </source>
</reference>
<keyword evidence="10" id="KW-1185">Reference proteome</keyword>
<evidence type="ECO:0000256" key="3">
    <source>
        <dbReference type="ARBA" id="ARBA00011738"/>
    </source>
</evidence>
<organism evidence="9 10">
    <name type="scientific">Halocalculus aciditolerans</name>
    <dbReference type="NCBI Taxonomy" id="1383812"/>
    <lineage>
        <taxon>Archaea</taxon>
        <taxon>Methanobacteriati</taxon>
        <taxon>Methanobacteriota</taxon>
        <taxon>Stenosarchaea group</taxon>
        <taxon>Halobacteria</taxon>
        <taxon>Halobacteriales</taxon>
        <taxon>Halobacteriaceae</taxon>
        <taxon>Halocalculus</taxon>
    </lineage>
</organism>
<keyword evidence="6" id="KW-0663">Pyridoxal phosphate</keyword>
<evidence type="ECO:0000313" key="9">
    <source>
        <dbReference type="EMBL" id="GGL55602.1"/>
    </source>
</evidence>
<dbReference type="InterPro" id="IPR015424">
    <property type="entry name" value="PyrdxlP-dep_Trfase"/>
</dbReference>
<dbReference type="PANTHER" id="PTHR46383:SF2">
    <property type="entry name" value="AMINOTRANSFERASE"/>
    <property type="match status" value="1"/>
</dbReference>
<name>A0A830F541_9EURY</name>
<dbReference type="AlphaFoldDB" id="A0A830F541"/>
<comment type="cofactor">
    <cofactor evidence="1 7">
        <name>pyridoxal 5'-phosphate</name>
        <dbReference type="ChEBI" id="CHEBI:597326"/>
    </cofactor>
</comment>
<protein>
    <recommendedName>
        <fullName evidence="7">Aminotransferase</fullName>
        <ecNumber evidence="7">2.6.1.-</ecNumber>
    </recommendedName>
</protein>
<dbReference type="EC" id="2.6.1.-" evidence="7"/>
<proteinExistence type="inferred from homology"/>
<evidence type="ECO:0000256" key="6">
    <source>
        <dbReference type="ARBA" id="ARBA00022898"/>
    </source>
</evidence>
<feature type="domain" description="Aminotransferase class I/classII large" evidence="8">
    <location>
        <begin position="13"/>
        <end position="357"/>
    </location>
</feature>
<dbReference type="PROSITE" id="PS00105">
    <property type="entry name" value="AA_TRANSFER_CLASS_1"/>
    <property type="match status" value="1"/>
</dbReference>
<keyword evidence="4 7" id="KW-0032">Aminotransferase</keyword>
<comment type="subunit">
    <text evidence="3">Homodimer.</text>
</comment>
<evidence type="ECO:0000313" key="10">
    <source>
        <dbReference type="Proteomes" id="UP000607197"/>
    </source>
</evidence>
<evidence type="ECO:0000256" key="1">
    <source>
        <dbReference type="ARBA" id="ARBA00001933"/>
    </source>
</evidence>
<evidence type="ECO:0000256" key="5">
    <source>
        <dbReference type="ARBA" id="ARBA00022679"/>
    </source>
</evidence>
<dbReference type="Pfam" id="PF00155">
    <property type="entry name" value="Aminotran_1_2"/>
    <property type="match status" value="1"/>
</dbReference>
<dbReference type="InterPro" id="IPR050596">
    <property type="entry name" value="AspAT/PAT-like"/>
</dbReference>
<dbReference type="GO" id="GO:0030170">
    <property type="term" value="F:pyridoxal phosphate binding"/>
    <property type="evidence" value="ECO:0007669"/>
    <property type="project" value="InterPro"/>
</dbReference>
<dbReference type="Gene3D" id="3.40.640.10">
    <property type="entry name" value="Type I PLP-dependent aspartate aminotransferase-like (Major domain)"/>
    <property type="match status" value="1"/>
</dbReference>
<comment type="similarity">
    <text evidence="2 7">Belongs to the class-I pyridoxal-phosphate-dependent aminotransferase family.</text>
</comment>
<dbReference type="GO" id="GO:0008483">
    <property type="term" value="F:transaminase activity"/>
    <property type="evidence" value="ECO:0007669"/>
    <property type="project" value="UniProtKB-KW"/>
</dbReference>
<dbReference type="InterPro" id="IPR015421">
    <property type="entry name" value="PyrdxlP-dep_Trfase_major"/>
</dbReference>